<protein>
    <submittedName>
        <fullName evidence="1">NAD(P)/FAD-dependent oxidoreductase</fullName>
    </submittedName>
</protein>
<keyword evidence="2" id="KW-1185">Reference proteome</keyword>
<dbReference type="InterPro" id="IPR036188">
    <property type="entry name" value="FAD/NAD-bd_sf"/>
</dbReference>
<dbReference type="PANTHER" id="PTHR42877:SF4">
    <property type="entry name" value="FAD_NAD(P)-BINDING DOMAIN-CONTAINING PROTEIN-RELATED"/>
    <property type="match status" value="1"/>
</dbReference>
<proteinExistence type="predicted"/>
<evidence type="ECO:0000313" key="2">
    <source>
        <dbReference type="Proteomes" id="UP000774570"/>
    </source>
</evidence>
<dbReference type="InterPro" id="IPR051209">
    <property type="entry name" value="FAD-bind_Monooxygenase_sf"/>
</dbReference>
<sequence>MATPHNVVIIGAGFGGIGMAIRLERAGYRDVVVLEKAGSIGGTWRDNTYPGAACDVPSHLYSFSFEKRTDWTRRFPPQPEILEYLEHCARKYGVLERVRFGTEVTGASFDEAAGLWRIATTGGELTARVLVAACGQLNRPALPPIPGRDAFAGTSFHSARWDHGADLRGKRVAVIGTGASAVQIIPEIAREAGALTVFQRSAPYVIAKPDRPYRDWEKALLAAVPGTHALSRAKTYTLYESRALGFIKYPKLMRVVERQFRKELAARVPDPALRARLVPDYPMGCKRILISDDYYPALTRPNVEVVTEPIARLTEGAVVTADGAEHPADVVVYATGFASTDFLAPMRITGRGGRDLNDAWRGGAAAHLGITVHGFPNLFLLYGPYTNLGHNSIIYMLESQHRYVLGCLAAMRRAGLDWIEVRAEAQAAFDRDMQDRLHGTVWEAGCTSWYKTENGKVTNNWPGFTFAYRNATRRPDPRDFHAHRTP</sequence>
<accession>A0ABS7G4I8</accession>
<reference evidence="1 2" key="1">
    <citation type="submission" date="2021-07" db="EMBL/GenBank/DDBJ databases">
        <title>Actinomadura sp. PM05-2 isolated from lichen.</title>
        <authorList>
            <person name="Somphong A."/>
            <person name="Phongsopitanun W."/>
            <person name="Tanasupawat S."/>
            <person name="Peongsungnone V."/>
        </authorList>
    </citation>
    <scope>NUCLEOTIDE SEQUENCE [LARGE SCALE GENOMIC DNA]</scope>
    <source>
        <strain evidence="1 2">PM05-2</strain>
    </source>
</reference>
<dbReference type="Proteomes" id="UP000774570">
    <property type="component" value="Unassembled WGS sequence"/>
</dbReference>
<dbReference type="Gene3D" id="3.50.50.60">
    <property type="entry name" value="FAD/NAD(P)-binding domain"/>
    <property type="match status" value="2"/>
</dbReference>
<dbReference type="RefSeq" id="WP_220169956.1">
    <property type="nucleotide sequence ID" value="NZ_JAIBOA010000026.1"/>
</dbReference>
<dbReference type="Pfam" id="PF13738">
    <property type="entry name" value="Pyr_redox_3"/>
    <property type="match status" value="1"/>
</dbReference>
<dbReference type="SUPFAM" id="SSF51905">
    <property type="entry name" value="FAD/NAD(P)-binding domain"/>
    <property type="match status" value="1"/>
</dbReference>
<dbReference type="EMBL" id="JAIBOA010000026">
    <property type="protein sequence ID" value="MBW8486717.1"/>
    <property type="molecule type" value="Genomic_DNA"/>
</dbReference>
<dbReference type="PANTHER" id="PTHR42877">
    <property type="entry name" value="L-ORNITHINE N(5)-MONOOXYGENASE-RELATED"/>
    <property type="match status" value="1"/>
</dbReference>
<evidence type="ECO:0000313" key="1">
    <source>
        <dbReference type="EMBL" id="MBW8486717.1"/>
    </source>
</evidence>
<name>A0ABS7G4I8_9ACTN</name>
<gene>
    <name evidence="1" type="ORF">K1Y72_30420</name>
</gene>
<dbReference type="PRINTS" id="PR00469">
    <property type="entry name" value="PNDRDTASEII"/>
</dbReference>
<comment type="caution">
    <text evidence="1">The sequence shown here is derived from an EMBL/GenBank/DDBJ whole genome shotgun (WGS) entry which is preliminary data.</text>
</comment>
<organism evidence="1 2">
    <name type="scientific">Actinomadura parmotrematis</name>
    <dbReference type="NCBI Taxonomy" id="2864039"/>
    <lineage>
        <taxon>Bacteria</taxon>
        <taxon>Bacillati</taxon>
        <taxon>Actinomycetota</taxon>
        <taxon>Actinomycetes</taxon>
        <taxon>Streptosporangiales</taxon>
        <taxon>Thermomonosporaceae</taxon>
        <taxon>Actinomadura</taxon>
    </lineage>
</organism>